<keyword evidence="4" id="KW-1185">Reference proteome</keyword>
<gene>
    <name evidence="3" type="ORF">J1N51_05740</name>
</gene>
<evidence type="ECO:0000259" key="2">
    <source>
        <dbReference type="Pfam" id="PF06580"/>
    </source>
</evidence>
<dbReference type="PANTHER" id="PTHR34220">
    <property type="entry name" value="SENSOR HISTIDINE KINASE YPDA"/>
    <property type="match status" value="1"/>
</dbReference>
<dbReference type="KEGG" id="psym:J1N51_05740"/>
<sequence length="564" mass="63887">MNSLSTVFKSPNSSGFIQYLFTLPLFTAILIEAHVRFTSAKHHGIDHIWLSSTPGFIDYFLLIVHLSIQALPLFVALAWVLRESKSPSRSVLSIAMPFLLGFVAYPFLVYVAVDSSEWFARVNLLSLHFMGLVIGALGTWALVHFMNPARTGPKLITSTNSTTAQSDKLRSLLSTLFSLNSVVVICLFTWAFIISGAFHYHDDPMNNMPINLVFDPVQIVSDPLPFLNYFWQFSIISVVMGTLYLVNRYVLIKRVLNAYGVFYFVLASIVFWLLYTPIAGQLVIHLPMTPAHFTFIPSENFDVFDSDNYKVSLLFLFLTTPLILAFERQRDVAKTAEIAEQKTQAELQLLQQQINPHFLFNSMNSLYALTLKKSEQAPDFVMHLSNLLRYTVYEGQKPKVKLEQEIQYLQDYIALQTTRLGNRVKIKTTWPEPALQESNLSKVEIAPLLFVVILENAFKHGAESQQGEAEIDVALTLTSNEQNRGEVTLRFECCNSYDASAVQPNVNYGGVGLTNLKKRLALLYPNQHSYRVMCEPVNEESEDLSKPSGGRVIEVWRTELEIIL</sequence>
<evidence type="ECO:0000256" key="1">
    <source>
        <dbReference type="SAM" id="Phobius"/>
    </source>
</evidence>
<organism evidence="3 4">
    <name type="scientific">Psychrosphaera ytuae</name>
    <dbReference type="NCBI Taxonomy" id="2820710"/>
    <lineage>
        <taxon>Bacteria</taxon>
        <taxon>Pseudomonadati</taxon>
        <taxon>Pseudomonadota</taxon>
        <taxon>Gammaproteobacteria</taxon>
        <taxon>Alteromonadales</taxon>
        <taxon>Pseudoalteromonadaceae</taxon>
        <taxon>Psychrosphaera</taxon>
    </lineage>
</organism>
<name>A0A975HJ52_9GAMM</name>
<keyword evidence="1" id="KW-0812">Transmembrane</keyword>
<feature type="transmembrane region" description="Helical" evidence="1">
    <location>
        <begin position="176"/>
        <end position="198"/>
    </location>
</feature>
<keyword evidence="1" id="KW-0472">Membrane</keyword>
<evidence type="ECO:0000313" key="3">
    <source>
        <dbReference type="EMBL" id="QTH64950.1"/>
    </source>
</evidence>
<protein>
    <submittedName>
        <fullName evidence="3">Sensor histidine kinase</fullName>
    </submittedName>
</protein>
<feature type="transmembrane region" description="Helical" evidence="1">
    <location>
        <begin position="16"/>
        <end position="37"/>
    </location>
</feature>
<feature type="transmembrane region" description="Helical" evidence="1">
    <location>
        <begin position="229"/>
        <end position="246"/>
    </location>
</feature>
<evidence type="ECO:0000313" key="4">
    <source>
        <dbReference type="Proteomes" id="UP000682739"/>
    </source>
</evidence>
<keyword evidence="1" id="KW-1133">Transmembrane helix</keyword>
<dbReference type="GO" id="GO:0016020">
    <property type="term" value="C:membrane"/>
    <property type="evidence" value="ECO:0007669"/>
    <property type="project" value="InterPro"/>
</dbReference>
<dbReference type="EMBL" id="CP072110">
    <property type="protein sequence ID" value="QTH64950.1"/>
    <property type="molecule type" value="Genomic_DNA"/>
</dbReference>
<dbReference type="InterPro" id="IPR010559">
    <property type="entry name" value="Sig_transdc_His_kin_internal"/>
</dbReference>
<feature type="transmembrane region" description="Helical" evidence="1">
    <location>
        <begin position="258"/>
        <end position="278"/>
    </location>
</feature>
<feature type="domain" description="Signal transduction histidine kinase internal region" evidence="2">
    <location>
        <begin position="345"/>
        <end position="423"/>
    </location>
</feature>
<feature type="transmembrane region" description="Helical" evidence="1">
    <location>
        <begin position="125"/>
        <end position="145"/>
    </location>
</feature>
<dbReference type="RefSeq" id="WP_208832985.1">
    <property type="nucleotide sequence ID" value="NZ_CP072110.1"/>
</dbReference>
<proteinExistence type="predicted"/>
<dbReference type="Proteomes" id="UP000682739">
    <property type="component" value="Chromosome"/>
</dbReference>
<dbReference type="Pfam" id="PF06580">
    <property type="entry name" value="His_kinase"/>
    <property type="match status" value="1"/>
</dbReference>
<feature type="transmembrane region" description="Helical" evidence="1">
    <location>
        <begin position="57"/>
        <end position="79"/>
    </location>
</feature>
<feature type="transmembrane region" description="Helical" evidence="1">
    <location>
        <begin position="91"/>
        <end position="113"/>
    </location>
</feature>
<reference evidence="3" key="1">
    <citation type="submission" date="2021-03" db="EMBL/GenBank/DDBJ databases">
        <title>Description of Psychrosphaera ytuae sp. nov. isolated from deep sea sediment of South China Sea.</title>
        <authorList>
            <person name="Zhang J."/>
            <person name="Xu X.-D."/>
        </authorList>
    </citation>
    <scope>NUCLEOTIDE SEQUENCE</scope>
    <source>
        <strain evidence="3">MTZ26</strain>
    </source>
</reference>
<dbReference type="InterPro" id="IPR050640">
    <property type="entry name" value="Bact_2-comp_sensor_kinase"/>
</dbReference>
<dbReference type="PANTHER" id="PTHR34220:SF7">
    <property type="entry name" value="SENSOR HISTIDINE KINASE YPDA"/>
    <property type="match status" value="1"/>
</dbReference>
<dbReference type="AlphaFoldDB" id="A0A975HJ52"/>
<keyword evidence="3" id="KW-0808">Transferase</keyword>
<dbReference type="GO" id="GO:0000155">
    <property type="term" value="F:phosphorelay sensor kinase activity"/>
    <property type="evidence" value="ECO:0007669"/>
    <property type="project" value="InterPro"/>
</dbReference>
<accession>A0A975HJ52</accession>
<keyword evidence="3" id="KW-0418">Kinase</keyword>